<reference evidence="1 2" key="1">
    <citation type="journal article" date="2018" name="New Phytol.">
        <title>Phylogenomics of Endogonaceae and evolution of mycorrhizas within Mucoromycota.</title>
        <authorList>
            <person name="Chang Y."/>
            <person name="Desiro A."/>
            <person name="Na H."/>
            <person name="Sandor L."/>
            <person name="Lipzen A."/>
            <person name="Clum A."/>
            <person name="Barry K."/>
            <person name="Grigoriev I.V."/>
            <person name="Martin F.M."/>
            <person name="Stajich J.E."/>
            <person name="Smith M.E."/>
            <person name="Bonito G."/>
            <person name="Spatafora J.W."/>
        </authorList>
    </citation>
    <scope>NUCLEOTIDE SEQUENCE [LARGE SCALE GENOMIC DNA]</scope>
    <source>
        <strain evidence="1 2">AD002</strain>
    </source>
</reference>
<gene>
    <name evidence="1" type="ORF">BC938DRAFT_473921</name>
</gene>
<name>A0A433Q332_9FUNG</name>
<sequence length="81" mass="9759">MFGLEVERKNVKAGEKKWARWDWTAKRQVRNFGLELDGSSRGLGRMSREYKTLILYMTNRYTKPPEVTFKKWPRSRLHEDP</sequence>
<evidence type="ECO:0000313" key="2">
    <source>
        <dbReference type="Proteomes" id="UP000274822"/>
    </source>
</evidence>
<protein>
    <submittedName>
        <fullName evidence="1">Uncharacterized protein</fullName>
    </submittedName>
</protein>
<evidence type="ECO:0000313" key="1">
    <source>
        <dbReference type="EMBL" id="RUS24223.1"/>
    </source>
</evidence>
<accession>A0A433Q332</accession>
<comment type="caution">
    <text evidence="1">The sequence shown here is derived from an EMBL/GenBank/DDBJ whole genome shotgun (WGS) entry which is preliminary data.</text>
</comment>
<dbReference type="Proteomes" id="UP000274822">
    <property type="component" value="Unassembled WGS sequence"/>
</dbReference>
<organism evidence="1 2">
    <name type="scientific">Jimgerdemannia flammicorona</name>
    <dbReference type="NCBI Taxonomy" id="994334"/>
    <lineage>
        <taxon>Eukaryota</taxon>
        <taxon>Fungi</taxon>
        <taxon>Fungi incertae sedis</taxon>
        <taxon>Mucoromycota</taxon>
        <taxon>Mucoromycotina</taxon>
        <taxon>Endogonomycetes</taxon>
        <taxon>Endogonales</taxon>
        <taxon>Endogonaceae</taxon>
        <taxon>Jimgerdemannia</taxon>
    </lineage>
</organism>
<dbReference type="AlphaFoldDB" id="A0A433Q332"/>
<proteinExistence type="predicted"/>
<keyword evidence="2" id="KW-1185">Reference proteome</keyword>
<dbReference type="EMBL" id="RBNJ01016765">
    <property type="protein sequence ID" value="RUS24223.1"/>
    <property type="molecule type" value="Genomic_DNA"/>
</dbReference>